<dbReference type="GO" id="GO:0008270">
    <property type="term" value="F:zinc ion binding"/>
    <property type="evidence" value="ECO:0007669"/>
    <property type="project" value="UniProtKB-KW"/>
</dbReference>
<dbReference type="Proteomes" id="UP000791440">
    <property type="component" value="Unassembled WGS sequence"/>
</dbReference>
<dbReference type="AlphaFoldDB" id="A0A922CZZ8"/>
<keyword evidence="4" id="KW-1185">Reference proteome</keyword>
<keyword evidence="1" id="KW-0863">Zinc-finger</keyword>
<dbReference type="PROSITE" id="PS50157">
    <property type="entry name" value="ZINC_FINGER_C2H2_2"/>
    <property type="match status" value="2"/>
</dbReference>
<evidence type="ECO:0000259" key="2">
    <source>
        <dbReference type="PROSITE" id="PS50157"/>
    </source>
</evidence>
<comment type="caution">
    <text evidence="3">The sequence shown here is derived from an EMBL/GenBank/DDBJ whole genome shotgun (WGS) entry which is preliminary data.</text>
</comment>
<protein>
    <recommendedName>
        <fullName evidence="2">C2H2-type domain-containing protein</fullName>
    </recommendedName>
</protein>
<evidence type="ECO:0000313" key="3">
    <source>
        <dbReference type="EMBL" id="KAG6463428.1"/>
    </source>
</evidence>
<name>A0A922CZZ8_MANSE</name>
<gene>
    <name evidence="3" type="ORF">O3G_MSEX013869</name>
</gene>
<reference evidence="3" key="1">
    <citation type="journal article" date="2016" name="Insect Biochem. Mol. Biol.">
        <title>Multifaceted biological insights from a draft genome sequence of the tobacco hornworm moth, Manduca sexta.</title>
        <authorList>
            <person name="Kanost M.R."/>
            <person name="Arrese E.L."/>
            <person name="Cao X."/>
            <person name="Chen Y.R."/>
            <person name="Chellapilla S."/>
            <person name="Goldsmith M.R."/>
            <person name="Grosse-Wilde E."/>
            <person name="Heckel D.G."/>
            <person name="Herndon N."/>
            <person name="Jiang H."/>
            <person name="Papanicolaou A."/>
            <person name="Qu J."/>
            <person name="Soulages J.L."/>
            <person name="Vogel H."/>
            <person name="Walters J."/>
            <person name="Waterhouse R.M."/>
            <person name="Ahn S.J."/>
            <person name="Almeida F.C."/>
            <person name="An C."/>
            <person name="Aqrawi P."/>
            <person name="Bretschneider A."/>
            <person name="Bryant W.B."/>
            <person name="Bucks S."/>
            <person name="Chao H."/>
            <person name="Chevignon G."/>
            <person name="Christen J.M."/>
            <person name="Clarke D.F."/>
            <person name="Dittmer N.T."/>
            <person name="Ferguson L.C.F."/>
            <person name="Garavelou S."/>
            <person name="Gordon K.H.J."/>
            <person name="Gunaratna R.T."/>
            <person name="Han Y."/>
            <person name="Hauser F."/>
            <person name="He Y."/>
            <person name="Heidel-Fischer H."/>
            <person name="Hirsh A."/>
            <person name="Hu Y."/>
            <person name="Jiang H."/>
            <person name="Kalra D."/>
            <person name="Klinner C."/>
            <person name="Konig C."/>
            <person name="Kovar C."/>
            <person name="Kroll A.R."/>
            <person name="Kuwar S.S."/>
            <person name="Lee S.L."/>
            <person name="Lehman R."/>
            <person name="Li K."/>
            <person name="Li Z."/>
            <person name="Liang H."/>
            <person name="Lovelace S."/>
            <person name="Lu Z."/>
            <person name="Mansfield J.H."/>
            <person name="McCulloch K.J."/>
            <person name="Mathew T."/>
            <person name="Morton B."/>
            <person name="Muzny D.M."/>
            <person name="Neunemann D."/>
            <person name="Ongeri F."/>
            <person name="Pauchet Y."/>
            <person name="Pu L.L."/>
            <person name="Pyrousis I."/>
            <person name="Rao X.J."/>
            <person name="Redding A."/>
            <person name="Roesel C."/>
            <person name="Sanchez-Gracia A."/>
            <person name="Schaack S."/>
            <person name="Shukla A."/>
            <person name="Tetreau G."/>
            <person name="Wang Y."/>
            <person name="Xiong G.H."/>
            <person name="Traut W."/>
            <person name="Walsh T.K."/>
            <person name="Worley K.C."/>
            <person name="Wu D."/>
            <person name="Wu W."/>
            <person name="Wu Y.Q."/>
            <person name="Zhang X."/>
            <person name="Zou Z."/>
            <person name="Zucker H."/>
            <person name="Briscoe A.D."/>
            <person name="Burmester T."/>
            <person name="Clem R.J."/>
            <person name="Feyereisen R."/>
            <person name="Grimmelikhuijzen C.J.P."/>
            <person name="Hamodrakas S.J."/>
            <person name="Hansson B.S."/>
            <person name="Huguet E."/>
            <person name="Jermiin L.S."/>
            <person name="Lan Q."/>
            <person name="Lehman H.K."/>
            <person name="Lorenzen M."/>
            <person name="Merzendorfer H."/>
            <person name="Michalopoulos I."/>
            <person name="Morton D.B."/>
            <person name="Muthukrishnan S."/>
            <person name="Oakeshott J.G."/>
            <person name="Palmer W."/>
            <person name="Park Y."/>
            <person name="Passarelli A.L."/>
            <person name="Rozas J."/>
            <person name="Schwartz L.M."/>
            <person name="Smith W."/>
            <person name="Southgate A."/>
            <person name="Vilcinskas A."/>
            <person name="Vogt R."/>
            <person name="Wang P."/>
            <person name="Werren J."/>
            <person name="Yu X.Q."/>
            <person name="Zhou J.J."/>
            <person name="Brown S.J."/>
            <person name="Scherer S.E."/>
            <person name="Richards S."/>
            <person name="Blissard G.W."/>
        </authorList>
    </citation>
    <scope>NUCLEOTIDE SEQUENCE</scope>
</reference>
<keyword evidence="1" id="KW-0479">Metal-binding</keyword>
<dbReference type="PROSITE" id="PS00028">
    <property type="entry name" value="ZINC_FINGER_C2H2_1"/>
    <property type="match status" value="1"/>
</dbReference>
<proteinExistence type="predicted"/>
<organism evidence="3 4">
    <name type="scientific">Manduca sexta</name>
    <name type="common">Tobacco hawkmoth</name>
    <name type="synonym">Tobacco hornworm</name>
    <dbReference type="NCBI Taxonomy" id="7130"/>
    <lineage>
        <taxon>Eukaryota</taxon>
        <taxon>Metazoa</taxon>
        <taxon>Ecdysozoa</taxon>
        <taxon>Arthropoda</taxon>
        <taxon>Hexapoda</taxon>
        <taxon>Insecta</taxon>
        <taxon>Pterygota</taxon>
        <taxon>Neoptera</taxon>
        <taxon>Endopterygota</taxon>
        <taxon>Lepidoptera</taxon>
        <taxon>Glossata</taxon>
        <taxon>Ditrysia</taxon>
        <taxon>Bombycoidea</taxon>
        <taxon>Sphingidae</taxon>
        <taxon>Sphinginae</taxon>
        <taxon>Sphingini</taxon>
        <taxon>Manduca</taxon>
    </lineage>
</organism>
<sequence>MCKLCIEKLNEAHNFRNMCITINERFQEYISHEFKKHQKNIPLETNELTNYEDSQDSFSGSACKDAIEKEHSVNRTKESTFYKGGFKCKICNKVLKSMSSLLKHNISMHEKRKRVGRVTGFGSERRYHCTSCSYTTPHSQTLTNHMRRHNDIPAIKRTSVSCAKCHSILTATYADIGACTRGRSHSHVLPAHRGSHTALV</sequence>
<keyword evidence="1" id="KW-0862">Zinc</keyword>
<dbReference type="InterPro" id="IPR013087">
    <property type="entry name" value="Znf_C2H2_type"/>
</dbReference>
<evidence type="ECO:0000313" key="4">
    <source>
        <dbReference type="Proteomes" id="UP000791440"/>
    </source>
</evidence>
<feature type="domain" description="C2H2-type" evidence="2">
    <location>
        <begin position="127"/>
        <end position="154"/>
    </location>
</feature>
<feature type="domain" description="C2H2-type" evidence="2">
    <location>
        <begin position="86"/>
        <end position="114"/>
    </location>
</feature>
<evidence type="ECO:0000256" key="1">
    <source>
        <dbReference type="PROSITE-ProRule" id="PRU00042"/>
    </source>
</evidence>
<dbReference type="EMBL" id="JH668984">
    <property type="protein sequence ID" value="KAG6463428.1"/>
    <property type="molecule type" value="Genomic_DNA"/>
</dbReference>
<reference evidence="3" key="2">
    <citation type="submission" date="2020-12" db="EMBL/GenBank/DDBJ databases">
        <authorList>
            <person name="Kanost M."/>
        </authorList>
    </citation>
    <scope>NUCLEOTIDE SEQUENCE</scope>
</reference>
<dbReference type="SMART" id="SM00355">
    <property type="entry name" value="ZnF_C2H2"/>
    <property type="match status" value="2"/>
</dbReference>
<accession>A0A922CZZ8</accession>